<dbReference type="SUPFAM" id="SSF82866">
    <property type="entry name" value="Multidrug efflux transporter AcrB transmembrane domain"/>
    <property type="match status" value="2"/>
</dbReference>
<dbReference type="SUPFAM" id="SSF82693">
    <property type="entry name" value="Multidrug efflux transporter AcrB pore domain, PN1, PN2, PC1 and PC2 subdomains"/>
    <property type="match status" value="3"/>
</dbReference>
<feature type="region of interest" description="Disordered" evidence="1">
    <location>
        <begin position="1023"/>
        <end position="1052"/>
    </location>
</feature>
<dbReference type="Gene3D" id="3.30.2090.10">
    <property type="entry name" value="Multidrug efflux transporter AcrB TolC docking domain, DN and DC subdomains"/>
    <property type="match status" value="2"/>
</dbReference>
<accession>A0ABW5ARZ6</accession>
<evidence type="ECO:0000256" key="1">
    <source>
        <dbReference type="SAM" id="MobiDB-lite"/>
    </source>
</evidence>
<dbReference type="Pfam" id="PF00873">
    <property type="entry name" value="ACR_tran"/>
    <property type="match status" value="1"/>
</dbReference>
<protein>
    <submittedName>
        <fullName evidence="3">Efflux RND transporter permease subunit</fullName>
    </submittedName>
</protein>
<keyword evidence="4" id="KW-1185">Reference proteome</keyword>
<feature type="transmembrane region" description="Helical" evidence="2">
    <location>
        <begin position="476"/>
        <end position="503"/>
    </location>
</feature>
<evidence type="ECO:0000313" key="3">
    <source>
        <dbReference type="EMBL" id="MFD2184624.1"/>
    </source>
</evidence>
<dbReference type="Proteomes" id="UP001597314">
    <property type="component" value="Unassembled WGS sequence"/>
</dbReference>
<proteinExistence type="predicted"/>
<feature type="transmembrane region" description="Helical" evidence="2">
    <location>
        <begin position="355"/>
        <end position="388"/>
    </location>
</feature>
<keyword evidence="2" id="KW-1133">Transmembrane helix</keyword>
<keyword evidence="2" id="KW-0812">Transmembrane</keyword>
<evidence type="ECO:0000313" key="4">
    <source>
        <dbReference type="Proteomes" id="UP001597314"/>
    </source>
</evidence>
<dbReference type="InterPro" id="IPR027463">
    <property type="entry name" value="AcrB_DN_DC_subdom"/>
</dbReference>
<feature type="transmembrane region" description="Helical" evidence="2">
    <location>
        <begin position="445"/>
        <end position="464"/>
    </location>
</feature>
<gene>
    <name evidence="3" type="ORF">ACFSOX_20920</name>
</gene>
<comment type="caution">
    <text evidence="3">The sequence shown here is derived from an EMBL/GenBank/DDBJ whole genome shotgun (WGS) entry which is preliminary data.</text>
</comment>
<evidence type="ECO:0000256" key="2">
    <source>
        <dbReference type="SAM" id="Phobius"/>
    </source>
</evidence>
<feature type="transmembrane region" description="Helical" evidence="2">
    <location>
        <begin position="524"/>
        <end position="549"/>
    </location>
</feature>
<name>A0ABW5ARZ6_9BRAD</name>
<sequence>MSTDHGTADGSGKKFNLSALALDNASVVWYFMIVCMVAGVMAYFSLGREEDPDFTIKTMVISAVWPGASVEDTINQVTDRIEKKLEELEQLDYTKSVTIPGQTTIYVYLRDKTKNRDVRPTWVTVRHLVEDIQAQLPQGVIGPFYNDRFGDVYGNVYAFTADGLTLRQLRDYVESVRTDVLTVPNVGKVDLIGAQDEVIYLEFDSRRIANLGLDMQSVIQALQSQNAIVPSGVIQAGPERVNIRVSGQFASEKSLEAFNLRVNDRFFRLSDVVTIKRGYADPPSSLFRFDGQPAIGLAISMKSGANLLEFGKALTAEMDKAVGNLPVGVGVHLVADQPVVVEEAIGHFTRSLFEAVVIVLAVSFVALGMRAGLIVALAIPLVLAMTFMTMAYLGVTLQRVSLGALIIALGLLVDDAMIAIEMMIARLEKGDTLRQAALQIYTSTAFPRLTGTLVIITGFTPIGLNSSSAGEYTFTLFVVLAVALLLSWLVAGVFTPLLGYVILPSTLHKHDKPGRVFLMFRAALLWAMRWRWITIGVTVGIFAASLYAMGSIQKQFFPPSDRPELLVDWTLPQNSTIHETRAQMDRLEKAIEGDPDIVRWSSYVGRSAVRFILTLDVQPPNAYYGQTVILTKDLAARERVRARITDLLKKDFVGVDAYVNLLALGPPAGRSVQYRISGPDMQKVRGLARELAGIVGADRNLSSPVFDWNEPGRVVRVDVLQDKARQLGVSSADIATVLNGVVGGVPITQVRDSIYLVNVMVRAGEKERGAIETLQNLQLLNKAGQAVPLAALATFRYDLEQPVVWRRNRLPTVTVKADILDGRQAATVAEGLAPAVKSFEERLPAGHRLAIGGPVEESAKSQSPIFAVVPMMLITMATILMLQLRSFNRLFLVASVAPLALIGVVIALLLSGSPLGFVAILGIVALIGILIRNSVILVVQIETLRKDGLGAWDAVVRACEERVRPIMLTASAASLGLVPIARDVFWGPMAYAMMGGILVGTALTLLFLPALYVTWFRIKEPRDDSATSRQEHESTGDGPAASIDRPATGVVS</sequence>
<organism evidence="3 4">
    <name type="scientific">Rhodoplanes azumiensis</name>
    <dbReference type="NCBI Taxonomy" id="1897628"/>
    <lineage>
        <taxon>Bacteria</taxon>
        <taxon>Pseudomonadati</taxon>
        <taxon>Pseudomonadota</taxon>
        <taxon>Alphaproteobacteria</taxon>
        <taxon>Hyphomicrobiales</taxon>
        <taxon>Nitrobacteraceae</taxon>
        <taxon>Rhodoplanes</taxon>
    </lineage>
</organism>
<dbReference type="PANTHER" id="PTHR32063">
    <property type="match status" value="1"/>
</dbReference>
<feature type="transmembrane region" description="Helical" evidence="2">
    <location>
        <begin position="890"/>
        <end position="910"/>
    </location>
</feature>
<dbReference type="Gene3D" id="1.20.1640.10">
    <property type="entry name" value="Multidrug efflux transporter AcrB transmembrane domain"/>
    <property type="match status" value="2"/>
</dbReference>
<feature type="transmembrane region" description="Helical" evidence="2">
    <location>
        <begin position="27"/>
        <end position="46"/>
    </location>
</feature>
<dbReference type="SUPFAM" id="SSF82714">
    <property type="entry name" value="Multidrug efflux transporter AcrB TolC docking domain, DN and DC subdomains"/>
    <property type="match status" value="2"/>
</dbReference>
<reference evidence="4" key="1">
    <citation type="journal article" date="2019" name="Int. J. Syst. Evol. Microbiol.">
        <title>The Global Catalogue of Microorganisms (GCM) 10K type strain sequencing project: providing services to taxonomists for standard genome sequencing and annotation.</title>
        <authorList>
            <consortium name="The Broad Institute Genomics Platform"/>
            <consortium name="The Broad Institute Genome Sequencing Center for Infectious Disease"/>
            <person name="Wu L."/>
            <person name="Ma J."/>
        </authorList>
    </citation>
    <scope>NUCLEOTIDE SEQUENCE [LARGE SCALE GENOMIC DNA]</scope>
    <source>
        <strain evidence="4">CGMCC 1.6774</strain>
    </source>
</reference>
<dbReference type="PRINTS" id="PR00702">
    <property type="entry name" value="ACRIFLAVINRP"/>
</dbReference>
<dbReference type="RefSeq" id="WP_378479764.1">
    <property type="nucleotide sequence ID" value="NZ_JBHUIW010000031.1"/>
</dbReference>
<dbReference type="Gene3D" id="3.30.70.1440">
    <property type="entry name" value="Multidrug efflux transporter AcrB pore domain"/>
    <property type="match status" value="1"/>
</dbReference>
<dbReference type="EMBL" id="JBHUIW010000031">
    <property type="protein sequence ID" value="MFD2184624.1"/>
    <property type="molecule type" value="Genomic_DNA"/>
</dbReference>
<dbReference type="PANTHER" id="PTHR32063:SF64">
    <property type="entry name" value="ACRB_ACRD_ACRF FAMILY PROTEIN"/>
    <property type="match status" value="1"/>
</dbReference>
<feature type="transmembrane region" description="Helical" evidence="2">
    <location>
        <begin position="916"/>
        <end position="939"/>
    </location>
</feature>
<feature type="transmembrane region" description="Helical" evidence="2">
    <location>
        <begin position="400"/>
        <end position="424"/>
    </location>
</feature>
<dbReference type="Gene3D" id="3.30.70.1430">
    <property type="entry name" value="Multidrug efflux transporter AcrB pore domain"/>
    <property type="match status" value="2"/>
</dbReference>
<feature type="compositionally biased region" description="Basic and acidic residues" evidence="1">
    <location>
        <begin position="1023"/>
        <end position="1035"/>
    </location>
</feature>
<feature type="transmembrane region" description="Helical" evidence="2">
    <location>
        <begin position="865"/>
        <end position="883"/>
    </location>
</feature>
<dbReference type="Gene3D" id="3.30.70.1320">
    <property type="entry name" value="Multidrug efflux transporter AcrB pore domain like"/>
    <property type="match status" value="1"/>
</dbReference>
<feature type="transmembrane region" description="Helical" evidence="2">
    <location>
        <begin position="991"/>
        <end position="1013"/>
    </location>
</feature>
<keyword evidence="2" id="KW-0472">Membrane</keyword>
<dbReference type="InterPro" id="IPR001036">
    <property type="entry name" value="Acrflvin-R"/>
</dbReference>